<evidence type="ECO:0000313" key="1">
    <source>
        <dbReference type="EMBL" id="BBY65190.1"/>
    </source>
</evidence>
<proteinExistence type="predicted"/>
<dbReference type="EMBL" id="AP022596">
    <property type="protein sequence ID" value="BBY65190.1"/>
    <property type="molecule type" value="Genomic_DNA"/>
</dbReference>
<dbReference type="KEGG" id="mhev:MHEL_34330"/>
<accession>A0A7I7T874</accession>
<name>A0A7I7T874_9MYCO</name>
<protein>
    <submittedName>
        <fullName evidence="1">Uncharacterized protein</fullName>
    </submittedName>
</protein>
<evidence type="ECO:0000313" key="2">
    <source>
        <dbReference type="Proteomes" id="UP000467148"/>
    </source>
</evidence>
<dbReference type="AlphaFoldDB" id="A0A7I7T874"/>
<dbReference type="Proteomes" id="UP000467148">
    <property type="component" value="Chromosome"/>
</dbReference>
<keyword evidence="2" id="KW-1185">Reference proteome</keyword>
<reference evidence="1 2" key="1">
    <citation type="journal article" date="2019" name="Emerg. Microbes Infect.">
        <title>Comprehensive subspecies identification of 175 nontuberculous mycobacteria species based on 7547 genomic profiles.</title>
        <authorList>
            <person name="Matsumoto Y."/>
            <person name="Kinjo T."/>
            <person name="Motooka D."/>
            <person name="Nabeya D."/>
            <person name="Jung N."/>
            <person name="Uechi K."/>
            <person name="Horii T."/>
            <person name="Iida T."/>
            <person name="Fujita J."/>
            <person name="Nakamura S."/>
        </authorList>
    </citation>
    <scope>NUCLEOTIDE SEQUENCE [LARGE SCALE GENOMIC DNA]</scope>
    <source>
        <strain evidence="1 2">JCM 30396</strain>
    </source>
</reference>
<gene>
    <name evidence="1" type="ORF">MHEL_34330</name>
</gene>
<organism evidence="1 2">
    <name type="scientific">Mycolicibacterium helvum</name>
    <dbReference type="NCBI Taxonomy" id="1534349"/>
    <lineage>
        <taxon>Bacteria</taxon>
        <taxon>Bacillati</taxon>
        <taxon>Actinomycetota</taxon>
        <taxon>Actinomycetes</taxon>
        <taxon>Mycobacteriales</taxon>
        <taxon>Mycobacteriaceae</taxon>
        <taxon>Mycolicibacterium</taxon>
    </lineage>
</organism>
<sequence length="182" mass="19128">MGNDRLWVTCAGLLRGVGSGSVSLGSGGTGGTMHVSAFVPVVSAIDSGSGINAIGFPMSTFSVNEFPIGVQIPIVLSVWTESGSDHDPHLYAVAHDPDGVRRGTIDIFWHWPDVEGQSCKVGVRVLQLAFVATKPGAYRVGLYGDPDSTETGHSFPLLVTLAVPSEVSKQGSKILVTNPIRR</sequence>